<sequence>MADVALECFFDCSSPWTYLGVHNLKAMARRLGIEIQWKPIIVGGVFNKVNPAVYEMRANPPSAPKAAYVHKDIQDWARFSGLTINEPPACGHPVNAVKCMRACITLRPSGKLDAFATAAFESLWIDGRNLADDVVLRDICAVVDVDAEWLLAAIATPEIKQALWDNTNEAMDRGAFGSPTFFVDHDDMYFGNDHLPLVEFAIEQRRQVMAAMT</sequence>
<proteinExistence type="inferred from homology"/>
<evidence type="ECO:0000259" key="2">
    <source>
        <dbReference type="Pfam" id="PF01323"/>
    </source>
</evidence>
<protein>
    <recommendedName>
        <fullName evidence="1">2-hydroxychromene-2-carboxylate isomerase</fullName>
        <ecNumber evidence="1">5.99.1.4</ecNumber>
    </recommendedName>
</protein>
<dbReference type="Pfam" id="PF01323">
    <property type="entry name" value="DSBA"/>
    <property type="match status" value="1"/>
</dbReference>
<accession>A0ABT9A4Z9</accession>
<keyword evidence="4" id="KW-1185">Reference proteome</keyword>
<feature type="domain" description="DSBA-like thioredoxin" evidence="2">
    <location>
        <begin position="6"/>
        <end position="202"/>
    </location>
</feature>
<dbReference type="GO" id="GO:0016853">
    <property type="term" value="F:isomerase activity"/>
    <property type="evidence" value="ECO:0007669"/>
    <property type="project" value="UniProtKB-KW"/>
</dbReference>
<evidence type="ECO:0000256" key="1">
    <source>
        <dbReference type="PIRNR" id="PIRNR006386"/>
    </source>
</evidence>
<dbReference type="Gene3D" id="3.40.30.10">
    <property type="entry name" value="Glutaredoxin"/>
    <property type="match status" value="1"/>
</dbReference>
<dbReference type="CDD" id="cd03022">
    <property type="entry name" value="DsbA_HCCA_Iso"/>
    <property type="match status" value="1"/>
</dbReference>
<dbReference type="InterPro" id="IPR044087">
    <property type="entry name" value="NahD-like"/>
</dbReference>
<dbReference type="EMBL" id="JAUQSZ010000013">
    <property type="protein sequence ID" value="MDO7844041.1"/>
    <property type="molecule type" value="Genomic_DNA"/>
</dbReference>
<dbReference type="InterPro" id="IPR051924">
    <property type="entry name" value="GST_Kappa/NadH"/>
</dbReference>
<dbReference type="PANTHER" id="PTHR42943:SF2">
    <property type="entry name" value="GLUTATHIONE S-TRANSFERASE KAPPA 1"/>
    <property type="match status" value="1"/>
</dbReference>
<comment type="similarity">
    <text evidence="1">Belongs to the GST superfamily. NadH family.</text>
</comment>
<comment type="catalytic activity">
    <reaction evidence="1">
        <text>2-hydroxychromene-2-carboxylate = (3E)-4-(2-hydroxyphenyl)-2-oxobut-3-enoate</text>
        <dbReference type="Rhea" id="RHEA:27401"/>
        <dbReference type="ChEBI" id="CHEBI:59350"/>
        <dbReference type="ChEBI" id="CHEBI:59353"/>
        <dbReference type="EC" id="5.99.1.4"/>
    </reaction>
</comment>
<dbReference type="RefSeq" id="WP_304562502.1">
    <property type="nucleotide sequence ID" value="NZ_JAUQSZ010000013.1"/>
</dbReference>
<dbReference type="PANTHER" id="PTHR42943">
    <property type="entry name" value="GLUTATHIONE S-TRANSFERASE KAPPA"/>
    <property type="match status" value="1"/>
</dbReference>
<dbReference type="Proteomes" id="UP001176468">
    <property type="component" value="Unassembled WGS sequence"/>
</dbReference>
<dbReference type="InterPro" id="IPR001853">
    <property type="entry name" value="DSBA-like_thioredoxin_dom"/>
</dbReference>
<dbReference type="InterPro" id="IPR014440">
    <property type="entry name" value="HCCAis_GSTk"/>
</dbReference>
<reference evidence="3" key="1">
    <citation type="submission" date="2023-07" db="EMBL/GenBank/DDBJ databases">
        <authorList>
            <person name="Kim M.K."/>
        </authorList>
    </citation>
    <scope>NUCLEOTIDE SEQUENCE</scope>
    <source>
        <strain evidence="3">CA1-15</strain>
    </source>
</reference>
<organism evidence="3 4">
    <name type="scientific">Sphingomonas immobilis</name>
    <dbReference type="NCBI Taxonomy" id="3063997"/>
    <lineage>
        <taxon>Bacteria</taxon>
        <taxon>Pseudomonadati</taxon>
        <taxon>Pseudomonadota</taxon>
        <taxon>Alphaproteobacteria</taxon>
        <taxon>Sphingomonadales</taxon>
        <taxon>Sphingomonadaceae</taxon>
        <taxon>Sphingomonas</taxon>
    </lineage>
</organism>
<comment type="caution">
    <text evidence="3">The sequence shown here is derived from an EMBL/GenBank/DDBJ whole genome shotgun (WGS) entry which is preliminary data.</text>
</comment>
<name>A0ABT9A4Z9_9SPHN</name>
<evidence type="ECO:0000313" key="4">
    <source>
        <dbReference type="Proteomes" id="UP001176468"/>
    </source>
</evidence>
<dbReference type="EC" id="5.99.1.4" evidence="1"/>
<gene>
    <name evidence="3" type="ORF">Q5H94_17065</name>
</gene>
<dbReference type="SUPFAM" id="SSF52833">
    <property type="entry name" value="Thioredoxin-like"/>
    <property type="match status" value="1"/>
</dbReference>
<keyword evidence="1 3" id="KW-0413">Isomerase</keyword>
<dbReference type="PIRSF" id="PIRSF006386">
    <property type="entry name" value="HCCAis_GSTk"/>
    <property type="match status" value="1"/>
</dbReference>
<dbReference type="InterPro" id="IPR036249">
    <property type="entry name" value="Thioredoxin-like_sf"/>
</dbReference>
<evidence type="ECO:0000313" key="3">
    <source>
        <dbReference type="EMBL" id="MDO7844041.1"/>
    </source>
</evidence>